<name>A0A0D8ZPL9_9CYAN</name>
<proteinExistence type="predicted"/>
<dbReference type="PANTHER" id="PTHR10465:SF0">
    <property type="entry name" value="SARCALUMENIN"/>
    <property type="match status" value="1"/>
</dbReference>
<evidence type="ECO:0000313" key="8">
    <source>
        <dbReference type="Proteomes" id="UP000032452"/>
    </source>
</evidence>
<dbReference type="STRING" id="1618023.UH38_17700"/>
<evidence type="ECO:0000256" key="4">
    <source>
        <dbReference type="ARBA" id="ARBA00023134"/>
    </source>
</evidence>
<reference evidence="7 8" key="1">
    <citation type="submission" date="2015-02" db="EMBL/GenBank/DDBJ databases">
        <title>Draft genome of a novel marine cyanobacterium (Chroococcales) isolated from South Atlantic Ocean.</title>
        <authorList>
            <person name="Rigonato J."/>
            <person name="Alvarenga D.O."/>
            <person name="Branco L.H."/>
            <person name="Varani A.M."/>
            <person name="Brandini F.P."/>
            <person name="Fiore M.F."/>
        </authorList>
    </citation>
    <scope>NUCLEOTIDE SEQUENCE [LARGE SCALE GENOMIC DNA]</scope>
    <source>
        <strain evidence="7 8">CENA595</strain>
    </source>
</reference>
<dbReference type="EMBL" id="JYON01000022">
    <property type="protein sequence ID" value="KJH70454.1"/>
    <property type="molecule type" value="Genomic_DNA"/>
</dbReference>
<dbReference type="Proteomes" id="UP000032452">
    <property type="component" value="Unassembled WGS sequence"/>
</dbReference>
<keyword evidence="4" id="KW-0342">GTP-binding</keyword>
<dbReference type="Gene3D" id="3.40.50.300">
    <property type="entry name" value="P-loop containing nucleotide triphosphate hydrolases"/>
    <property type="match status" value="1"/>
</dbReference>
<comment type="caution">
    <text evidence="7">The sequence shown here is derived from an EMBL/GenBank/DDBJ whole genome shotgun (WGS) entry which is preliminary data.</text>
</comment>
<keyword evidence="2" id="KW-0547">Nucleotide-binding</keyword>
<evidence type="ECO:0000256" key="2">
    <source>
        <dbReference type="ARBA" id="ARBA00022741"/>
    </source>
</evidence>
<dbReference type="PANTHER" id="PTHR10465">
    <property type="entry name" value="TRANSMEMBRANE GTPASE FZO1"/>
    <property type="match status" value="1"/>
</dbReference>
<evidence type="ECO:0000256" key="1">
    <source>
        <dbReference type="ARBA" id="ARBA00004370"/>
    </source>
</evidence>
<keyword evidence="8" id="KW-1185">Reference proteome</keyword>
<keyword evidence="5" id="KW-0472">Membrane</keyword>
<dbReference type="InterPro" id="IPR027417">
    <property type="entry name" value="P-loop_NTPase"/>
</dbReference>
<evidence type="ECO:0000256" key="5">
    <source>
        <dbReference type="ARBA" id="ARBA00023136"/>
    </source>
</evidence>
<dbReference type="InterPro" id="IPR027094">
    <property type="entry name" value="Mitofusin_fam"/>
</dbReference>
<evidence type="ECO:0000256" key="3">
    <source>
        <dbReference type="ARBA" id="ARBA00022801"/>
    </source>
</evidence>
<comment type="subcellular location">
    <subcellularLocation>
        <location evidence="1">Membrane</location>
    </subcellularLocation>
</comment>
<keyword evidence="3" id="KW-0378">Hydrolase</keyword>
<dbReference type="GO" id="GO:0005525">
    <property type="term" value="F:GTP binding"/>
    <property type="evidence" value="ECO:0007669"/>
    <property type="project" value="UniProtKB-KW"/>
</dbReference>
<evidence type="ECO:0000259" key="6">
    <source>
        <dbReference type="Pfam" id="PF00350"/>
    </source>
</evidence>
<dbReference type="GO" id="GO:0003924">
    <property type="term" value="F:GTPase activity"/>
    <property type="evidence" value="ECO:0007669"/>
    <property type="project" value="InterPro"/>
</dbReference>
<dbReference type="SUPFAM" id="SSF52540">
    <property type="entry name" value="P-loop containing nucleoside triphosphate hydrolases"/>
    <property type="match status" value="1"/>
</dbReference>
<dbReference type="AlphaFoldDB" id="A0A0D8ZPL9"/>
<protein>
    <submittedName>
        <fullName evidence="7">Dynamin</fullName>
    </submittedName>
</protein>
<feature type="domain" description="Dynamin N-terminal" evidence="6">
    <location>
        <begin position="46"/>
        <end position="204"/>
    </location>
</feature>
<dbReference type="RefSeq" id="WP_045056019.1">
    <property type="nucleotide sequence ID" value="NZ_CAWMDP010000012.1"/>
</dbReference>
<dbReference type="OrthoDB" id="5477114at2"/>
<organism evidence="7 8">
    <name type="scientific">Aliterella atlantica CENA595</name>
    <dbReference type="NCBI Taxonomy" id="1618023"/>
    <lineage>
        <taxon>Bacteria</taxon>
        <taxon>Bacillati</taxon>
        <taxon>Cyanobacteriota</taxon>
        <taxon>Cyanophyceae</taxon>
        <taxon>Chroococcidiopsidales</taxon>
        <taxon>Aliterellaceae</taxon>
        <taxon>Aliterella</taxon>
    </lineage>
</organism>
<accession>A0A0D8ZPL9</accession>
<dbReference type="PATRIC" id="fig|1618023.3.peg.939"/>
<dbReference type="GO" id="GO:0008053">
    <property type="term" value="P:mitochondrial fusion"/>
    <property type="evidence" value="ECO:0007669"/>
    <property type="project" value="TreeGrafter"/>
</dbReference>
<dbReference type="Pfam" id="PF00350">
    <property type="entry name" value="Dynamin_N"/>
    <property type="match status" value="1"/>
</dbReference>
<sequence>MKRDVNAELVQALKAAIGLLEKEQYAQLRKDVISICDYVANPIYQIAVFAPFNYGKSTLLNAMLGSRTLPIDLIPTTGAAIRVGYGDELKTCITLTDGTHINSRGTDILQQYALLDEQRCMRSDVASVDVFYPHPFLQTGVEFLDLPGTNDRQAQDELVRDRLLTIDLVVQVLDARKLMTLGERENLRDWLEGRGITTVVFVVNFLNLLEADEQKEVLHRLRFVAESFRSELPPGISNLYRVDALPALRARLKGDVAAAQTSGLATFESALQNIAAVQKEEKDNRLQRVQKVASQVKVALETKKQAIAQEVAAAQAKHQAKIEIKQKAETLIKQGFQASSSTFQSWLYLPKLLERYQLEIILALQQGSFSSWQEQFKLAVLEYQKAINQWIDKACDFFNTNHPGTLSIAFPAAPQISLPPPPTNTTKSSNNDITPVAIATGFGWLLGGPVGAAVVGGVSYILNQNNELEQPEVTVDYQQQITRIYTEVAKDYLTRFSEDAFATLYQYEQTALLVIGCQKNAEKLEVNEQSYQIQLIENLLENLS</sequence>
<dbReference type="GO" id="GO:0016020">
    <property type="term" value="C:membrane"/>
    <property type="evidence" value="ECO:0007669"/>
    <property type="project" value="UniProtKB-SubCell"/>
</dbReference>
<dbReference type="InterPro" id="IPR045063">
    <property type="entry name" value="Dynamin_N"/>
</dbReference>
<gene>
    <name evidence="7" type="ORF">UH38_17700</name>
</gene>
<evidence type="ECO:0000313" key="7">
    <source>
        <dbReference type="EMBL" id="KJH70454.1"/>
    </source>
</evidence>
<dbReference type="CDD" id="cd09912">
    <property type="entry name" value="DLP_2"/>
    <property type="match status" value="1"/>
</dbReference>